<feature type="compositionally biased region" description="Polar residues" evidence="2">
    <location>
        <begin position="20"/>
        <end position="29"/>
    </location>
</feature>
<name>A0A4V3XBW5_9AGAM</name>
<dbReference type="EMBL" id="SGPL01001323">
    <property type="protein sequence ID" value="THH03543.1"/>
    <property type="molecule type" value="Genomic_DNA"/>
</dbReference>
<feature type="coiled-coil region" evidence="1">
    <location>
        <begin position="144"/>
        <end position="171"/>
    </location>
</feature>
<evidence type="ECO:0000256" key="2">
    <source>
        <dbReference type="SAM" id="MobiDB-lite"/>
    </source>
</evidence>
<sequence>MKGNSLRRLPLFRFAFRSSPTTGHTTPSIESHAAPILGLSPPASPPPLRPPILQTEAIPEPLQSQPGPSENLPILQIVDDGVSIDDTVSFDPDNTGIPPLDALLKLRNSPDLPEGAAKVLAAMYGMRDEYLAQKRRPERAIQVIKHVTLQREMWEAELEKAEEDYGQAVKSMGIVIAILRKRGLPIVMPPASVSSVEQSFVEEESD</sequence>
<protein>
    <submittedName>
        <fullName evidence="3">Uncharacterized protein</fullName>
    </submittedName>
</protein>
<evidence type="ECO:0000313" key="3">
    <source>
        <dbReference type="EMBL" id="THH03543.1"/>
    </source>
</evidence>
<keyword evidence="4" id="KW-1185">Reference proteome</keyword>
<keyword evidence="1" id="KW-0175">Coiled coil</keyword>
<proteinExistence type="predicted"/>
<dbReference type="AlphaFoldDB" id="A0A4V3XBW5"/>
<accession>A0A4V3XBW5</accession>
<evidence type="ECO:0000313" key="4">
    <source>
        <dbReference type="Proteomes" id="UP000310158"/>
    </source>
</evidence>
<dbReference type="Proteomes" id="UP000310158">
    <property type="component" value="Unassembled WGS sequence"/>
</dbReference>
<reference evidence="3 4" key="1">
    <citation type="submission" date="2019-02" db="EMBL/GenBank/DDBJ databases">
        <title>Genome sequencing of the rare red list fungi Bondarzewia mesenterica.</title>
        <authorList>
            <person name="Buettner E."/>
            <person name="Kellner H."/>
        </authorList>
    </citation>
    <scope>NUCLEOTIDE SEQUENCE [LARGE SCALE GENOMIC DNA]</scope>
    <source>
        <strain evidence="3 4">DSM 108281</strain>
    </source>
</reference>
<comment type="caution">
    <text evidence="3">The sequence shown here is derived from an EMBL/GenBank/DDBJ whole genome shotgun (WGS) entry which is preliminary data.</text>
</comment>
<organism evidence="3 4">
    <name type="scientific">Bondarzewia mesenterica</name>
    <dbReference type="NCBI Taxonomy" id="1095465"/>
    <lineage>
        <taxon>Eukaryota</taxon>
        <taxon>Fungi</taxon>
        <taxon>Dikarya</taxon>
        <taxon>Basidiomycota</taxon>
        <taxon>Agaricomycotina</taxon>
        <taxon>Agaricomycetes</taxon>
        <taxon>Russulales</taxon>
        <taxon>Bondarzewiaceae</taxon>
        <taxon>Bondarzewia</taxon>
    </lineage>
</organism>
<evidence type="ECO:0000256" key="1">
    <source>
        <dbReference type="SAM" id="Coils"/>
    </source>
</evidence>
<feature type="region of interest" description="Disordered" evidence="2">
    <location>
        <begin position="17"/>
        <end position="50"/>
    </location>
</feature>
<gene>
    <name evidence="3" type="ORF">EW146_g10413</name>
</gene>